<dbReference type="SMART" id="SM00086">
    <property type="entry name" value="PAC"/>
    <property type="match status" value="2"/>
</dbReference>
<dbReference type="NCBIfam" id="TIGR00229">
    <property type="entry name" value="sensory_box"/>
    <property type="match status" value="1"/>
</dbReference>
<dbReference type="PROSITE" id="PS50112">
    <property type="entry name" value="PAS"/>
    <property type="match status" value="1"/>
</dbReference>
<dbReference type="InterPro" id="IPR001633">
    <property type="entry name" value="EAL_dom"/>
</dbReference>
<dbReference type="Gene3D" id="2.10.70.100">
    <property type="match status" value="1"/>
</dbReference>
<feature type="domain" description="PAS" evidence="2">
    <location>
        <begin position="148"/>
        <end position="218"/>
    </location>
</feature>
<dbReference type="InterPro" id="IPR000700">
    <property type="entry name" value="PAS-assoc_C"/>
</dbReference>
<evidence type="ECO:0000313" key="6">
    <source>
        <dbReference type="EMBL" id="QSZ41301.1"/>
    </source>
</evidence>
<feature type="domain" description="PAC" evidence="3">
    <location>
        <begin position="216"/>
        <end position="273"/>
    </location>
</feature>
<evidence type="ECO:0000259" key="5">
    <source>
        <dbReference type="PROSITE" id="PS50887"/>
    </source>
</evidence>
<dbReference type="CDD" id="cd00130">
    <property type="entry name" value="PAS"/>
    <property type="match status" value="2"/>
</dbReference>
<comment type="catalytic activity">
    <reaction evidence="1">
        <text>3',3'-c-di-GMP + H2O = 5'-phosphoguanylyl(3'-&gt;5')guanosine + H(+)</text>
        <dbReference type="Rhea" id="RHEA:24902"/>
        <dbReference type="ChEBI" id="CHEBI:15377"/>
        <dbReference type="ChEBI" id="CHEBI:15378"/>
        <dbReference type="ChEBI" id="CHEBI:58754"/>
        <dbReference type="ChEBI" id="CHEBI:58805"/>
        <dbReference type="EC" id="3.1.4.52"/>
    </reaction>
    <physiologicalReaction direction="left-to-right" evidence="1">
        <dbReference type="Rhea" id="RHEA:24903"/>
    </physiologicalReaction>
</comment>
<reference evidence="6" key="2">
    <citation type="submission" date="2021-04" db="EMBL/GenBank/DDBJ databases">
        <title>Isolation and characterization of a novel species of the genus Sulfurimonas.</title>
        <authorList>
            <person name="Fukui M."/>
        </authorList>
    </citation>
    <scope>NUCLEOTIDE SEQUENCE</scope>
    <source>
        <strain evidence="6">H1576</strain>
    </source>
</reference>
<dbReference type="Pfam" id="PF00990">
    <property type="entry name" value="GGDEF"/>
    <property type="match status" value="1"/>
</dbReference>
<dbReference type="FunFam" id="3.20.20.450:FF:000001">
    <property type="entry name" value="Cyclic di-GMP phosphodiesterase yahA"/>
    <property type="match status" value="1"/>
</dbReference>
<feature type="domain" description="PAC" evidence="3">
    <location>
        <begin position="91"/>
        <end position="147"/>
    </location>
</feature>
<dbReference type="SMART" id="SM00052">
    <property type="entry name" value="EAL"/>
    <property type="match status" value="1"/>
</dbReference>
<dbReference type="Gene3D" id="3.20.20.450">
    <property type="entry name" value="EAL domain"/>
    <property type="match status" value="1"/>
</dbReference>
<dbReference type="InterPro" id="IPR013656">
    <property type="entry name" value="PAS_4"/>
</dbReference>
<accession>A0A975GC29</accession>
<dbReference type="PROSITE" id="PS50113">
    <property type="entry name" value="PAC"/>
    <property type="match status" value="2"/>
</dbReference>
<dbReference type="NCBIfam" id="TIGR00254">
    <property type="entry name" value="GGDEF"/>
    <property type="match status" value="1"/>
</dbReference>
<dbReference type="InterPro" id="IPR043128">
    <property type="entry name" value="Rev_trsase/Diguanyl_cyclase"/>
</dbReference>
<dbReference type="KEGG" id="saqt:GJV85_03985"/>
<proteinExistence type="predicted"/>
<dbReference type="SMART" id="SM00091">
    <property type="entry name" value="PAS"/>
    <property type="match status" value="1"/>
</dbReference>
<evidence type="ECO:0000259" key="4">
    <source>
        <dbReference type="PROSITE" id="PS50883"/>
    </source>
</evidence>
<dbReference type="InterPro" id="IPR013655">
    <property type="entry name" value="PAS_fold_3"/>
</dbReference>
<dbReference type="Pfam" id="PF00563">
    <property type="entry name" value="EAL"/>
    <property type="match status" value="1"/>
</dbReference>
<dbReference type="Pfam" id="PF08447">
    <property type="entry name" value="PAS_3"/>
    <property type="match status" value="1"/>
</dbReference>
<sequence>MYNSSMNNMNIEKNNSNIIIQKQFTAAQKLAKLGSWELNLVDHTQIWSDGVYAILGEEPQSTAPSVEAFMSYLDEPDQIKVQTAMQNLIAGVEEFDIYHNVKTKDGRVRNVHARAELFFDENNVPIKIIGTVLDISTHIKLQEETKKSMNILNSVIDNVNNLIFYKDTNFVYMGCNSSFEKFLGHSREEIIGKDDFSFFPQEVAEHFRDLDEKIFENKEAVFNSQWVTYPNGQEVYLHTTTSPFYDENGNIIGLVGNAVDLTKEQQLNDKLNHQAHHDVLTKLPNRILFSDRLDHAIEKAQRNEDIFALLFLDLDRFKHINDSLGHDIGDYVLQITAERIKKVIREGDTLSRLGGDEFTIILESISKATDASLIAKKILKVIRKPIHIFNHELYLSSSIGISLYPEDNRVARNLLKFADSAMYKAKDEGRDNFQFYSSDMTDKALELILMEANLRQALEKNEFIIYFQPITNAKTNRLVGLESLIRWMHPEKGLIPPDKFIPLAEETGLIIPIDQWVMKQAMLQVVDWYKEGLNPGLLSLNMSSLQLKGDEFIPFIEDLLKSTNCNPEWIQIEITESQIMKKPEEAISILNQVSALGITLAIDDFGTGFSSLSQLKRLPIDKLKIDRSFVKELPNDEEDVAISKAIIALAKTLDLHLIAEGAETIEQVNFLMNHGCDYIQGYYFSKPLPQKEMREYIIKHSQQIIENTKNFVI</sequence>
<dbReference type="GO" id="GO:0071732">
    <property type="term" value="P:cellular response to nitric oxide"/>
    <property type="evidence" value="ECO:0007669"/>
    <property type="project" value="UniProtKB-ARBA"/>
</dbReference>
<gene>
    <name evidence="6" type="ORF">GJV85_03985</name>
</gene>
<dbReference type="PROSITE" id="PS50883">
    <property type="entry name" value="EAL"/>
    <property type="match status" value="1"/>
</dbReference>
<dbReference type="PANTHER" id="PTHR44757">
    <property type="entry name" value="DIGUANYLATE CYCLASE DGCP"/>
    <property type="match status" value="1"/>
</dbReference>
<dbReference type="PANTHER" id="PTHR44757:SF2">
    <property type="entry name" value="BIOFILM ARCHITECTURE MAINTENANCE PROTEIN MBAA"/>
    <property type="match status" value="1"/>
</dbReference>
<evidence type="ECO:0000259" key="2">
    <source>
        <dbReference type="PROSITE" id="PS50112"/>
    </source>
</evidence>
<dbReference type="InterPro" id="IPR035965">
    <property type="entry name" value="PAS-like_dom_sf"/>
</dbReference>
<name>A0A975GC29_9BACT</name>
<dbReference type="CDD" id="cd01949">
    <property type="entry name" value="GGDEF"/>
    <property type="match status" value="1"/>
</dbReference>
<dbReference type="GO" id="GO:0071111">
    <property type="term" value="F:cyclic-guanylate-specific phosphodiesterase activity"/>
    <property type="evidence" value="ECO:0007669"/>
    <property type="project" value="UniProtKB-EC"/>
</dbReference>
<dbReference type="SMART" id="SM00267">
    <property type="entry name" value="GGDEF"/>
    <property type="match status" value="1"/>
</dbReference>
<dbReference type="Gene3D" id="3.30.70.270">
    <property type="match status" value="1"/>
</dbReference>
<dbReference type="EMBL" id="CP046072">
    <property type="protein sequence ID" value="QSZ41301.1"/>
    <property type="molecule type" value="Genomic_DNA"/>
</dbReference>
<keyword evidence="7" id="KW-1185">Reference proteome</keyword>
<dbReference type="FunFam" id="3.30.70.270:FF:000001">
    <property type="entry name" value="Diguanylate cyclase domain protein"/>
    <property type="match status" value="1"/>
</dbReference>
<evidence type="ECO:0000259" key="3">
    <source>
        <dbReference type="PROSITE" id="PS50113"/>
    </source>
</evidence>
<dbReference type="SUPFAM" id="SSF141868">
    <property type="entry name" value="EAL domain-like"/>
    <property type="match status" value="1"/>
</dbReference>
<dbReference type="InterPro" id="IPR035919">
    <property type="entry name" value="EAL_sf"/>
</dbReference>
<dbReference type="SUPFAM" id="SSF55073">
    <property type="entry name" value="Nucleotide cyclase"/>
    <property type="match status" value="1"/>
</dbReference>
<reference evidence="6" key="1">
    <citation type="submission" date="2019-11" db="EMBL/GenBank/DDBJ databases">
        <authorList>
            <person name="Kojima H."/>
        </authorList>
    </citation>
    <scope>NUCLEOTIDE SEQUENCE</scope>
    <source>
        <strain evidence="6">H1576</strain>
    </source>
</reference>
<evidence type="ECO:0000313" key="7">
    <source>
        <dbReference type="Proteomes" id="UP000671852"/>
    </source>
</evidence>
<dbReference type="InterPro" id="IPR000014">
    <property type="entry name" value="PAS"/>
</dbReference>
<dbReference type="InterPro" id="IPR001610">
    <property type="entry name" value="PAC"/>
</dbReference>
<dbReference type="InterPro" id="IPR029787">
    <property type="entry name" value="Nucleotide_cyclase"/>
</dbReference>
<feature type="domain" description="EAL" evidence="4">
    <location>
        <begin position="447"/>
        <end position="701"/>
    </location>
</feature>
<dbReference type="Proteomes" id="UP000671852">
    <property type="component" value="Chromosome"/>
</dbReference>
<dbReference type="PROSITE" id="PS50887">
    <property type="entry name" value="GGDEF"/>
    <property type="match status" value="1"/>
</dbReference>
<dbReference type="Pfam" id="PF08448">
    <property type="entry name" value="PAS_4"/>
    <property type="match status" value="1"/>
</dbReference>
<dbReference type="AlphaFoldDB" id="A0A975GC29"/>
<organism evidence="6 7">
    <name type="scientific">Sulfurimonas aquatica</name>
    <dbReference type="NCBI Taxonomy" id="2672570"/>
    <lineage>
        <taxon>Bacteria</taxon>
        <taxon>Pseudomonadati</taxon>
        <taxon>Campylobacterota</taxon>
        <taxon>Epsilonproteobacteria</taxon>
        <taxon>Campylobacterales</taxon>
        <taxon>Sulfurimonadaceae</taxon>
        <taxon>Sulfurimonas</taxon>
    </lineage>
</organism>
<protein>
    <submittedName>
        <fullName evidence="6">EAL domain-containing protein</fullName>
    </submittedName>
</protein>
<dbReference type="SUPFAM" id="SSF55785">
    <property type="entry name" value="PYP-like sensor domain (PAS domain)"/>
    <property type="match status" value="2"/>
</dbReference>
<feature type="domain" description="GGDEF" evidence="5">
    <location>
        <begin position="305"/>
        <end position="438"/>
    </location>
</feature>
<dbReference type="InterPro" id="IPR052155">
    <property type="entry name" value="Biofilm_reg_signaling"/>
</dbReference>
<dbReference type="Gene3D" id="3.30.450.20">
    <property type="entry name" value="PAS domain"/>
    <property type="match status" value="2"/>
</dbReference>
<dbReference type="InterPro" id="IPR000160">
    <property type="entry name" value="GGDEF_dom"/>
</dbReference>
<evidence type="ECO:0000256" key="1">
    <source>
        <dbReference type="ARBA" id="ARBA00051114"/>
    </source>
</evidence>
<dbReference type="CDD" id="cd01948">
    <property type="entry name" value="EAL"/>
    <property type="match status" value="1"/>
</dbReference>